<dbReference type="PANTHER" id="PTHR43991:SF38">
    <property type="entry name" value="OS02G0721600 PROTEIN"/>
    <property type="match status" value="1"/>
</dbReference>
<dbReference type="AlphaFoldDB" id="A0A9J6B7S1"/>
<sequence>MSYQPRDEVYYIEDEYEMEELDYFVDELQGVDLGGFDLVEDDLQGIDLDDFDLDVDELLDVGLGGFDSDGDDELQGELIVNYLHKLGVFFCSHRPKSRMSLPLLLRLKKYARDVDELQGLDLDDFDLDIDEFLCISLGDFDSDVHEYDYMNKRMQDIFVVEVGNDEGFLVDSKIGEVINTLCGHMDYSFESAWHPDGLTFASGNQYKCVEYGIFENLSKSVITLKDDDFEYVVDEYEMEELDDLIDEFQGINLGGCDSTEDELQDRLG</sequence>
<proteinExistence type="predicted"/>
<dbReference type="Proteomes" id="UP000824120">
    <property type="component" value="Chromosome 1"/>
</dbReference>
<reference evidence="1 2" key="1">
    <citation type="submission" date="2020-09" db="EMBL/GenBank/DDBJ databases">
        <title>De no assembly of potato wild relative species, Solanum commersonii.</title>
        <authorList>
            <person name="Cho K."/>
        </authorList>
    </citation>
    <scope>NUCLEOTIDE SEQUENCE [LARGE SCALE GENOMIC DNA]</scope>
    <source>
        <strain evidence="1">LZ3.2</strain>
        <tissue evidence="1">Leaf</tissue>
    </source>
</reference>
<dbReference type="PANTHER" id="PTHR43991">
    <property type="entry name" value="WD REPEAT PROTEIN (AFU_ORTHOLOGUE AFUA_8G05640)-RELATED"/>
    <property type="match status" value="1"/>
</dbReference>
<dbReference type="EMBL" id="JACXVP010000001">
    <property type="protein sequence ID" value="KAG5632742.1"/>
    <property type="molecule type" value="Genomic_DNA"/>
</dbReference>
<dbReference type="OrthoDB" id="20669at2759"/>
<protein>
    <submittedName>
        <fullName evidence="1">Uncharacterized protein</fullName>
    </submittedName>
</protein>
<gene>
    <name evidence="1" type="ORF">H5410_004459</name>
</gene>
<evidence type="ECO:0000313" key="1">
    <source>
        <dbReference type="EMBL" id="KAG5632742.1"/>
    </source>
</evidence>
<name>A0A9J6B7S1_SOLCO</name>
<keyword evidence="2" id="KW-1185">Reference proteome</keyword>
<evidence type="ECO:0000313" key="2">
    <source>
        <dbReference type="Proteomes" id="UP000824120"/>
    </source>
</evidence>
<comment type="caution">
    <text evidence="1">The sequence shown here is derived from an EMBL/GenBank/DDBJ whole genome shotgun (WGS) entry which is preliminary data.</text>
</comment>
<accession>A0A9J6B7S1</accession>
<organism evidence="1 2">
    <name type="scientific">Solanum commersonii</name>
    <name type="common">Commerson's wild potato</name>
    <name type="synonym">Commerson's nightshade</name>
    <dbReference type="NCBI Taxonomy" id="4109"/>
    <lineage>
        <taxon>Eukaryota</taxon>
        <taxon>Viridiplantae</taxon>
        <taxon>Streptophyta</taxon>
        <taxon>Embryophyta</taxon>
        <taxon>Tracheophyta</taxon>
        <taxon>Spermatophyta</taxon>
        <taxon>Magnoliopsida</taxon>
        <taxon>eudicotyledons</taxon>
        <taxon>Gunneridae</taxon>
        <taxon>Pentapetalae</taxon>
        <taxon>asterids</taxon>
        <taxon>lamiids</taxon>
        <taxon>Solanales</taxon>
        <taxon>Solanaceae</taxon>
        <taxon>Solanoideae</taxon>
        <taxon>Solaneae</taxon>
        <taxon>Solanum</taxon>
    </lineage>
</organism>